<accession>A0A1M5BVS4</accession>
<proteinExistence type="predicted"/>
<sequence>MKYLVIFLISGLILSCTNSDKKAASTNRDSLNSVALEDSANYTSLQWVDSTFQDLGKVNEGQVVDITWHVKNTGTKPLVIASVIPGCGCTVAEKPTEPIAPGGDGVIKAKFDSKNQTEGEHRKSITVNANTKEKSYFLAFNVNVTKK</sequence>
<name>A0A1M5BVS4_9BACT</name>
<dbReference type="PANTHER" id="PTHR37833:SF1">
    <property type="entry name" value="SIGNAL PEPTIDE PROTEIN"/>
    <property type="match status" value="1"/>
</dbReference>
<dbReference type="EMBL" id="FQUU01000011">
    <property type="protein sequence ID" value="SHF46555.1"/>
    <property type="molecule type" value="Genomic_DNA"/>
</dbReference>
<dbReference type="Pfam" id="PF07610">
    <property type="entry name" value="DUF1573"/>
    <property type="match status" value="1"/>
</dbReference>
<dbReference type="Proteomes" id="UP000184048">
    <property type="component" value="Unassembled WGS sequence"/>
</dbReference>
<evidence type="ECO:0000313" key="1">
    <source>
        <dbReference type="EMBL" id="SHF46555.1"/>
    </source>
</evidence>
<organism evidence="1 2">
    <name type="scientific">Flavisolibacter ginsengisoli DSM 18119</name>
    <dbReference type="NCBI Taxonomy" id="1121884"/>
    <lineage>
        <taxon>Bacteria</taxon>
        <taxon>Pseudomonadati</taxon>
        <taxon>Bacteroidota</taxon>
        <taxon>Chitinophagia</taxon>
        <taxon>Chitinophagales</taxon>
        <taxon>Chitinophagaceae</taxon>
        <taxon>Flavisolibacter</taxon>
    </lineage>
</organism>
<gene>
    <name evidence="1" type="ORF">SAMN02745131_02699</name>
</gene>
<reference evidence="1 2" key="1">
    <citation type="submission" date="2016-11" db="EMBL/GenBank/DDBJ databases">
        <authorList>
            <person name="Jaros S."/>
            <person name="Januszkiewicz K."/>
            <person name="Wedrychowicz H."/>
        </authorList>
    </citation>
    <scope>NUCLEOTIDE SEQUENCE [LARGE SCALE GENOMIC DNA]</scope>
    <source>
        <strain evidence="1 2">DSM 18119</strain>
    </source>
</reference>
<keyword evidence="2" id="KW-1185">Reference proteome</keyword>
<dbReference type="OrthoDB" id="826619at2"/>
<dbReference type="PANTHER" id="PTHR37833">
    <property type="entry name" value="LIPOPROTEIN-RELATED"/>
    <property type="match status" value="1"/>
</dbReference>
<dbReference type="RefSeq" id="WP_072835864.1">
    <property type="nucleotide sequence ID" value="NZ_FQUU01000011.1"/>
</dbReference>
<evidence type="ECO:0000313" key="2">
    <source>
        <dbReference type="Proteomes" id="UP000184048"/>
    </source>
</evidence>
<dbReference type="InterPro" id="IPR011467">
    <property type="entry name" value="DUF1573"/>
</dbReference>
<dbReference type="AlphaFoldDB" id="A0A1M5BVS4"/>
<dbReference type="PROSITE" id="PS51257">
    <property type="entry name" value="PROKAR_LIPOPROTEIN"/>
    <property type="match status" value="1"/>
</dbReference>
<dbReference type="Gene3D" id="2.60.40.10">
    <property type="entry name" value="Immunoglobulins"/>
    <property type="match status" value="1"/>
</dbReference>
<dbReference type="STRING" id="1121884.SAMN02745131_02699"/>
<evidence type="ECO:0008006" key="3">
    <source>
        <dbReference type="Google" id="ProtNLM"/>
    </source>
</evidence>
<dbReference type="InterPro" id="IPR013783">
    <property type="entry name" value="Ig-like_fold"/>
</dbReference>
<protein>
    <recommendedName>
        <fullName evidence="3">DUF1573 domain-containing protein</fullName>
    </recommendedName>
</protein>